<dbReference type="InterPro" id="IPR012337">
    <property type="entry name" value="RNaseH-like_sf"/>
</dbReference>
<dbReference type="InterPro" id="IPR006054">
    <property type="entry name" value="DnaQ"/>
</dbReference>
<dbReference type="GO" id="GO:0005829">
    <property type="term" value="C:cytosol"/>
    <property type="evidence" value="ECO:0007669"/>
    <property type="project" value="TreeGrafter"/>
</dbReference>
<dbReference type="SUPFAM" id="SSF53098">
    <property type="entry name" value="Ribonuclease H-like"/>
    <property type="match status" value="1"/>
</dbReference>
<comment type="caution">
    <text evidence="9">The sequence shown here is derived from an EMBL/GenBank/DDBJ whole genome shotgun (WGS) entry which is preliminary data.</text>
</comment>
<organism evidence="9 10">
    <name type="scientific">Lentilactobacillus parabuchneri</name>
    <dbReference type="NCBI Taxonomy" id="152331"/>
    <lineage>
        <taxon>Bacteria</taxon>
        <taxon>Bacillati</taxon>
        <taxon>Bacillota</taxon>
        <taxon>Bacilli</taxon>
        <taxon>Lactobacillales</taxon>
        <taxon>Lactobacillaceae</taxon>
        <taxon>Lentilactobacillus</taxon>
    </lineage>
</organism>
<evidence type="ECO:0000256" key="7">
    <source>
        <dbReference type="ARBA" id="ARBA00070925"/>
    </source>
</evidence>
<keyword evidence="4" id="KW-0540">Nuclease</keyword>
<dbReference type="GO" id="GO:0008408">
    <property type="term" value="F:3'-5' exonuclease activity"/>
    <property type="evidence" value="ECO:0007669"/>
    <property type="project" value="TreeGrafter"/>
</dbReference>
<dbReference type="InterPro" id="IPR013520">
    <property type="entry name" value="Ribonucl_H"/>
</dbReference>
<evidence type="ECO:0000313" key="9">
    <source>
        <dbReference type="EMBL" id="MSE22271.1"/>
    </source>
</evidence>
<dbReference type="FunFam" id="3.30.420.10:FF:000045">
    <property type="entry name" value="3'-5' exonuclease DinG"/>
    <property type="match status" value="1"/>
</dbReference>
<evidence type="ECO:0000256" key="2">
    <source>
        <dbReference type="ARBA" id="ARBA00022695"/>
    </source>
</evidence>
<dbReference type="EMBL" id="WKKY01000953">
    <property type="protein sequence ID" value="MSE22271.1"/>
    <property type="molecule type" value="Genomic_DNA"/>
</dbReference>
<evidence type="ECO:0000256" key="6">
    <source>
        <dbReference type="ARBA" id="ARBA00022932"/>
    </source>
</evidence>
<dbReference type="Proteomes" id="UP000491237">
    <property type="component" value="Unassembled WGS sequence"/>
</dbReference>
<evidence type="ECO:0000256" key="1">
    <source>
        <dbReference type="ARBA" id="ARBA00022679"/>
    </source>
</evidence>
<dbReference type="Gene3D" id="3.30.420.10">
    <property type="entry name" value="Ribonuclease H-like superfamily/Ribonuclease H"/>
    <property type="match status" value="1"/>
</dbReference>
<feature type="domain" description="Exonuclease" evidence="8">
    <location>
        <begin position="23"/>
        <end position="189"/>
    </location>
</feature>
<keyword evidence="5" id="KW-0269">Exonuclease</keyword>
<dbReference type="GO" id="GO:0045004">
    <property type="term" value="P:DNA replication proofreading"/>
    <property type="evidence" value="ECO:0007669"/>
    <property type="project" value="TreeGrafter"/>
</dbReference>
<reference evidence="9 10" key="1">
    <citation type="submission" date="2019-11" db="EMBL/GenBank/DDBJ databases">
        <title>Draft Genome Sequence of Plant Growth-Promoting Rhizosphere-Associated Bacteria.</title>
        <authorList>
            <person name="Vasilyev I.Y."/>
            <person name="Radchenko V."/>
            <person name="Ilnitskaya E.V."/>
        </authorList>
    </citation>
    <scope>NUCLEOTIDE SEQUENCE [LARGE SCALE GENOMIC DNA]</scope>
    <source>
        <strain evidence="9 10">VRA_07sq_f</strain>
    </source>
</reference>
<keyword evidence="2 9" id="KW-0548">Nucleotidyltransferase</keyword>
<name>A0A844ED55_9LACO</name>
<proteinExistence type="predicted"/>
<evidence type="ECO:0000259" key="8">
    <source>
        <dbReference type="SMART" id="SM00479"/>
    </source>
</evidence>
<keyword evidence="6" id="KW-0239">DNA-directed DNA polymerase</keyword>
<keyword evidence="5" id="KW-0378">Hydrolase</keyword>
<dbReference type="NCBIfam" id="TIGR00573">
    <property type="entry name" value="dnaq"/>
    <property type="match status" value="1"/>
</dbReference>
<dbReference type="GO" id="GO:0003677">
    <property type="term" value="F:DNA binding"/>
    <property type="evidence" value="ECO:0007669"/>
    <property type="project" value="InterPro"/>
</dbReference>
<evidence type="ECO:0000256" key="5">
    <source>
        <dbReference type="ARBA" id="ARBA00022839"/>
    </source>
</evidence>
<feature type="non-terminal residue" evidence="9">
    <location>
        <position position="197"/>
    </location>
</feature>
<dbReference type="AlphaFoldDB" id="A0A844ED55"/>
<dbReference type="InterPro" id="IPR036397">
    <property type="entry name" value="RNaseH_sf"/>
</dbReference>
<dbReference type="PANTHER" id="PTHR30231">
    <property type="entry name" value="DNA POLYMERASE III SUBUNIT EPSILON"/>
    <property type="match status" value="1"/>
</dbReference>
<evidence type="ECO:0000256" key="4">
    <source>
        <dbReference type="ARBA" id="ARBA00022722"/>
    </source>
</evidence>
<accession>A0A844ED55</accession>
<sequence>VNLVDDGVPITYNDKHVPLKDATYVVFDTETTGLSAIYDRVIELSAVKMQNSNVIDQFEEFIDPGFHLSERTTNLTSITDEMVHGSKSEEEVFKLFREFCGDAIVVGHNVTFDMGFMNTGYVRHGMPEMANPIIDTLTLARFLYPNLRGYRLNTLAKKFDVSLEHHHRAIYDAETTGHLNYLFLKDAEDRYGIAYHD</sequence>
<gene>
    <name evidence="9" type="primary">polC</name>
    <name evidence="9" type="ORF">GKC44_13715</name>
</gene>
<keyword evidence="1 9" id="KW-0808">Transferase</keyword>
<dbReference type="PANTHER" id="PTHR30231:SF41">
    <property type="entry name" value="DNA POLYMERASE III SUBUNIT EPSILON"/>
    <property type="match status" value="1"/>
</dbReference>
<keyword evidence="3" id="KW-0235">DNA replication</keyword>
<dbReference type="GO" id="GO:0003887">
    <property type="term" value="F:DNA-directed DNA polymerase activity"/>
    <property type="evidence" value="ECO:0007669"/>
    <property type="project" value="UniProtKB-KW"/>
</dbReference>
<dbReference type="SMART" id="SM00479">
    <property type="entry name" value="EXOIII"/>
    <property type="match status" value="1"/>
</dbReference>
<dbReference type="Pfam" id="PF00929">
    <property type="entry name" value="RNase_T"/>
    <property type="match status" value="1"/>
</dbReference>
<evidence type="ECO:0000256" key="3">
    <source>
        <dbReference type="ARBA" id="ARBA00022705"/>
    </source>
</evidence>
<dbReference type="CDD" id="cd06127">
    <property type="entry name" value="DEDDh"/>
    <property type="match status" value="1"/>
</dbReference>
<feature type="non-terminal residue" evidence="9">
    <location>
        <position position="1"/>
    </location>
</feature>
<evidence type="ECO:0000313" key="10">
    <source>
        <dbReference type="Proteomes" id="UP000491237"/>
    </source>
</evidence>
<protein>
    <recommendedName>
        <fullName evidence="7">DNA polymerase III polC-type</fullName>
    </recommendedName>
</protein>